<evidence type="ECO:0000256" key="2">
    <source>
        <dbReference type="ARBA" id="ARBA00007288"/>
    </source>
</evidence>
<dbReference type="GO" id="GO:0031718">
    <property type="term" value="F:type 1 cannabinoid receptor binding"/>
    <property type="evidence" value="ECO:0007669"/>
    <property type="project" value="TreeGrafter"/>
</dbReference>
<evidence type="ECO:0000256" key="4">
    <source>
        <dbReference type="ARBA" id="ARBA00026030"/>
    </source>
</evidence>
<feature type="chain" id="PRO_5042895776" description="CB1 cannabinoid receptor-interacting protein 1" evidence="5">
    <location>
        <begin position="17"/>
        <end position="84"/>
    </location>
</feature>
<dbReference type="Proteomes" id="UP001328107">
    <property type="component" value="Unassembled WGS sequence"/>
</dbReference>
<comment type="function">
    <text evidence="1">Suppresses cannabinoid receptor CNR1-mediated tonic inhibition of voltage-gated calcium channels.</text>
</comment>
<keyword evidence="7" id="KW-1185">Reference proteome</keyword>
<reference evidence="7" key="1">
    <citation type="submission" date="2022-10" db="EMBL/GenBank/DDBJ databases">
        <title>Genome assembly of Pristionchus species.</title>
        <authorList>
            <person name="Yoshida K."/>
            <person name="Sommer R.J."/>
        </authorList>
    </citation>
    <scope>NUCLEOTIDE SEQUENCE [LARGE SCALE GENOMIC DNA]</scope>
    <source>
        <strain evidence="7">RS5460</strain>
    </source>
</reference>
<comment type="similarity">
    <text evidence="2">Belongs to the CNRIP family.</text>
</comment>
<name>A0AAN5IE17_9BILA</name>
<dbReference type="InterPro" id="IPR029204">
    <property type="entry name" value="CNRIP1"/>
</dbReference>
<proteinExistence type="inferred from homology"/>
<feature type="signal peptide" evidence="5">
    <location>
        <begin position="1"/>
        <end position="16"/>
    </location>
</feature>
<keyword evidence="5" id="KW-0732">Signal</keyword>
<evidence type="ECO:0000313" key="7">
    <source>
        <dbReference type="Proteomes" id="UP001328107"/>
    </source>
</evidence>
<dbReference type="EMBL" id="BTRK01000006">
    <property type="protein sequence ID" value="GMR59146.1"/>
    <property type="molecule type" value="Genomic_DNA"/>
</dbReference>
<organism evidence="6 7">
    <name type="scientific">Pristionchus mayeri</name>
    <dbReference type="NCBI Taxonomy" id="1317129"/>
    <lineage>
        <taxon>Eukaryota</taxon>
        <taxon>Metazoa</taxon>
        <taxon>Ecdysozoa</taxon>
        <taxon>Nematoda</taxon>
        <taxon>Chromadorea</taxon>
        <taxon>Rhabditida</taxon>
        <taxon>Rhabditina</taxon>
        <taxon>Diplogasteromorpha</taxon>
        <taxon>Diplogasteroidea</taxon>
        <taxon>Neodiplogasteridae</taxon>
        <taxon>Pristionchus</taxon>
    </lineage>
</organism>
<protein>
    <recommendedName>
        <fullName evidence="3">CB1 cannabinoid receptor-interacting protein 1</fullName>
    </recommendedName>
</protein>
<gene>
    <name evidence="6" type="ORF">PMAYCL1PPCAC_29341</name>
</gene>
<evidence type="ECO:0000256" key="5">
    <source>
        <dbReference type="SAM" id="SignalP"/>
    </source>
</evidence>
<dbReference type="PANTHER" id="PTHR31952:SF1">
    <property type="entry name" value="CB1 CANNABINOID RECEPTOR-INTERACTING PROTEIN 1"/>
    <property type="match status" value="1"/>
</dbReference>
<evidence type="ECO:0000313" key="6">
    <source>
        <dbReference type="EMBL" id="GMR59146.1"/>
    </source>
</evidence>
<accession>A0AAN5IE17</accession>
<dbReference type="PANTHER" id="PTHR31952">
    <property type="entry name" value="CB1 CANNABINOID RECEPTOR-INTERACTING PROTEIN 1"/>
    <property type="match status" value="1"/>
</dbReference>
<dbReference type="AlphaFoldDB" id="A0AAN5IE17"/>
<evidence type="ECO:0000256" key="3">
    <source>
        <dbReference type="ARBA" id="ARBA00015651"/>
    </source>
</evidence>
<comment type="caution">
    <text evidence="6">The sequence shown here is derived from an EMBL/GenBank/DDBJ whole genome shotgun (WGS) entry which is preliminary data.</text>
</comment>
<dbReference type="GO" id="GO:0005886">
    <property type="term" value="C:plasma membrane"/>
    <property type="evidence" value="ECO:0007669"/>
    <property type="project" value="TreeGrafter"/>
</dbReference>
<evidence type="ECO:0000256" key="1">
    <source>
        <dbReference type="ARBA" id="ARBA00003884"/>
    </source>
</evidence>
<comment type="subunit">
    <text evidence="4">Interacts with the cannabinoid receptor CNR1 (via C-terminus). Does not interact with cannabinoid receptor CNR2.</text>
</comment>
<sequence length="84" mass="9490">MRISLLLLLSIPSIYPYNIPPTGVMRSSVAELEGMITQCLLTLCKEWIAECHWFCDQTTSVGNSKGCIDCLGWRGEECRECFDL</sequence>